<sequence>MNSRVIAVIAVVFLIDLAPLLVHSGLTNPMEDPCDPRTKPDPRTLRSDQITVLINGYSESRIPLLRSISSTYSASPLVSSVLILWGNPSTPNHILTQFSHNLSISSLGSASISLIRQPSSSLNARFLPRSSIETHAVLICDDDVMVDHKSFEFAFHVWASNPNRLIGLFARSHDLDLSRKEWIYTVHPDRYSIILTKFMILRSDYLYSYSCEGGAPMAEMRRTVDEMRNCEDILMNLVVADRTNVGPILVGAERVRDYGDARNDDEGVGEKKKKGVRDVGLSSRRGEHRKRRGRCIREFHRLLGKMPLRYSFGKLVNSVSEQGLCQKGGKLVYCDQ</sequence>
<dbReference type="PANTHER" id="PTHR48409">
    <property type="entry name" value="GLYCOSYLTRANSFERASE FAMILY PROTEIN 64 C3"/>
    <property type="match status" value="1"/>
</dbReference>
<dbReference type="InterPro" id="IPR053318">
    <property type="entry name" value="GT64"/>
</dbReference>
<dbReference type="InterPro" id="IPR029044">
    <property type="entry name" value="Nucleotide-diphossugar_trans"/>
</dbReference>
<protein>
    <recommendedName>
        <fullName evidence="6">Glycosyl transferase 64 domain-containing protein</fullName>
    </recommendedName>
</protein>
<accession>A0AAE1KEF6</accession>
<keyword evidence="8" id="KW-1185">Reference proteome</keyword>
<feature type="signal peptide" evidence="5">
    <location>
        <begin position="1"/>
        <end position="24"/>
    </location>
</feature>
<dbReference type="GO" id="GO:0016020">
    <property type="term" value="C:membrane"/>
    <property type="evidence" value="ECO:0007669"/>
    <property type="project" value="InterPro"/>
</dbReference>
<evidence type="ECO:0000313" key="8">
    <source>
        <dbReference type="Proteomes" id="UP001293593"/>
    </source>
</evidence>
<name>A0AAE1KEF6_9FABA</name>
<comment type="caution">
    <text evidence="7">The sequence shown here is derived from an EMBL/GenBank/DDBJ whole genome shotgun (WGS) entry which is preliminary data.</text>
</comment>
<dbReference type="FunFam" id="3.90.550.10:FF:000221">
    <property type="entry name" value="Glycosyltransferase family protein 47"/>
    <property type="match status" value="1"/>
</dbReference>
<evidence type="ECO:0000256" key="5">
    <source>
        <dbReference type="SAM" id="SignalP"/>
    </source>
</evidence>
<keyword evidence="2" id="KW-0808">Transferase</keyword>
<dbReference type="Gene3D" id="3.90.550.10">
    <property type="entry name" value="Spore Coat Polysaccharide Biosynthesis Protein SpsA, Chain A"/>
    <property type="match status" value="1"/>
</dbReference>
<evidence type="ECO:0000313" key="7">
    <source>
        <dbReference type="EMBL" id="KAK4271445.1"/>
    </source>
</evidence>
<evidence type="ECO:0000256" key="4">
    <source>
        <dbReference type="SAM" id="MobiDB-lite"/>
    </source>
</evidence>
<organism evidence="7 8">
    <name type="scientific">Acacia crassicarpa</name>
    <name type="common">northern wattle</name>
    <dbReference type="NCBI Taxonomy" id="499986"/>
    <lineage>
        <taxon>Eukaryota</taxon>
        <taxon>Viridiplantae</taxon>
        <taxon>Streptophyta</taxon>
        <taxon>Embryophyta</taxon>
        <taxon>Tracheophyta</taxon>
        <taxon>Spermatophyta</taxon>
        <taxon>Magnoliopsida</taxon>
        <taxon>eudicotyledons</taxon>
        <taxon>Gunneridae</taxon>
        <taxon>Pentapetalae</taxon>
        <taxon>rosids</taxon>
        <taxon>fabids</taxon>
        <taxon>Fabales</taxon>
        <taxon>Fabaceae</taxon>
        <taxon>Caesalpinioideae</taxon>
        <taxon>mimosoid clade</taxon>
        <taxon>Acacieae</taxon>
        <taxon>Acacia</taxon>
    </lineage>
</organism>
<dbReference type="AlphaFoldDB" id="A0AAE1KEF6"/>
<feature type="compositionally biased region" description="Basic and acidic residues" evidence="4">
    <location>
        <begin position="261"/>
        <end position="270"/>
    </location>
</feature>
<comment type="similarity">
    <text evidence="1">Belongs to the glycosyltransferase 64 family.</text>
</comment>
<evidence type="ECO:0000259" key="6">
    <source>
        <dbReference type="Pfam" id="PF09258"/>
    </source>
</evidence>
<dbReference type="EMBL" id="JAWXYG010000005">
    <property type="protein sequence ID" value="KAK4271445.1"/>
    <property type="molecule type" value="Genomic_DNA"/>
</dbReference>
<reference evidence="7" key="1">
    <citation type="submission" date="2023-10" db="EMBL/GenBank/DDBJ databases">
        <title>Chromosome-level genome of the transformable northern wattle, Acacia crassicarpa.</title>
        <authorList>
            <person name="Massaro I."/>
            <person name="Sinha N.R."/>
            <person name="Poethig S."/>
            <person name="Leichty A.R."/>
        </authorList>
    </citation>
    <scope>NUCLEOTIDE SEQUENCE</scope>
    <source>
        <strain evidence="7">Acra3RX</strain>
        <tissue evidence="7">Leaf</tissue>
    </source>
</reference>
<gene>
    <name evidence="7" type="ORF">QN277_020144</name>
</gene>
<dbReference type="PANTHER" id="PTHR48409:SF1">
    <property type="entry name" value="GLYCOSYLTRANSFERASE FAMILY PROTEIN 64 C3"/>
    <property type="match status" value="1"/>
</dbReference>
<evidence type="ECO:0000256" key="1">
    <source>
        <dbReference type="ARBA" id="ARBA00008700"/>
    </source>
</evidence>
<feature type="domain" description="Glycosyl transferase 64" evidence="6">
    <location>
        <begin position="50"/>
        <end position="315"/>
    </location>
</feature>
<proteinExistence type="inferred from homology"/>
<dbReference type="Pfam" id="PF09258">
    <property type="entry name" value="Glyco_transf_64"/>
    <property type="match status" value="1"/>
</dbReference>
<dbReference type="Proteomes" id="UP001293593">
    <property type="component" value="Unassembled WGS sequence"/>
</dbReference>
<evidence type="ECO:0000256" key="3">
    <source>
        <dbReference type="ARBA" id="ARBA00023157"/>
    </source>
</evidence>
<feature type="chain" id="PRO_5042157669" description="Glycosyl transferase 64 domain-containing protein" evidence="5">
    <location>
        <begin position="25"/>
        <end position="336"/>
    </location>
</feature>
<dbReference type="InterPro" id="IPR015338">
    <property type="entry name" value="GT64_dom"/>
</dbReference>
<evidence type="ECO:0000256" key="2">
    <source>
        <dbReference type="ARBA" id="ARBA00022679"/>
    </source>
</evidence>
<feature type="region of interest" description="Disordered" evidence="4">
    <location>
        <begin position="261"/>
        <end position="288"/>
    </location>
</feature>
<dbReference type="SUPFAM" id="SSF53448">
    <property type="entry name" value="Nucleotide-diphospho-sugar transferases"/>
    <property type="match status" value="1"/>
</dbReference>
<dbReference type="GO" id="GO:0016757">
    <property type="term" value="F:glycosyltransferase activity"/>
    <property type="evidence" value="ECO:0007669"/>
    <property type="project" value="InterPro"/>
</dbReference>
<keyword evidence="5" id="KW-0732">Signal</keyword>
<keyword evidence="3" id="KW-1015">Disulfide bond</keyword>